<keyword evidence="12" id="KW-0902">Two-component regulatory system</keyword>
<evidence type="ECO:0000256" key="5">
    <source>
        <dbReference type="ARBA" id="ARBA00022553"/>
    </source>
</evidence>
<evidence type="ECO:0000259" key="16">
    <source>
        <dbReference type="PROSITE" id="PS50885"/>
    </source>
</evidence>
<evidence type="ECO:0000256" key="14">
    <source>
        <dbReference type="SAM" id="Phobius"/>
    </source>
</evidence>
<dbReference type="Gene3D" id="3.30.565.10">
    <property type="entry name" value="Histidine kinase-like ATPase, C-terminal domain"/>
    <property type="match status" value="1"/>
</dbReference>
<dbReference type="InterPro" id="IPR032404">
    <property type="entry name" value="CpxA_peri"/>
</dbReference>
<evidence type="ECO:0000256" key="11">
    <source>
        <dbReference type="ARBA" id="ARBA00022989"/>
    </source>
</evidence>
<evidence type="ECO:0000256" key="1">
    <source>
        <dbReference type="ARBA" id="ARBA00000085"/>
    </source>
</evidence>
<dbReference type="InterPro" id="IPR003661">
    <property type="entry name" value="HisK_dim/P_dom"/>
</dbReference>
<dbReference type="InterPro" id="IPR003594">
    <property type="entry name" value="HATPase_dom"/>
</dbReference>
<dbReference type="SMART" id="SM00304">
    <property type="entry name" value="HAMP"/>
    <property type="match status" value="1"/>
</dbReference>
<dbReference type="Gene3D" id="3.30.450.210">
    <property type="entry name" value="Two-component sensor protein CpxA, periplasmic domain"/>
    <property type="match status" value="1"/>
</dbReference>
<name>A0ABT4YMK1_9VIBR</name>
<dbReference type="PRINTS" id="PR00344">
    <property type="entry name" value="BCTRLSENSOR"/>
</dbReference>
<keyword evidence="9 17" id="KW-0418">Kinase</keyword>
<dbReference type="Pfam" id="PF00672">
    <property type="entry name" value="HAMP"/>
    <property type="match status" value="1"/>
</dbReference>
<evidence type="ECO:0000259" key="15">
    <source>
        <dbReference type="PROSITE" id="PS50109"/>
    </source>
</evidence>
<organism evidence="17 18">
    <name type="scientific">Vibrio algarum</name>
    <dbReference type="NCBI Taxonomy" id="3020714"/>
    <lineage>
        <taxon>Bacteria</taxon>
        <taxon>Pseudomonadati</taxon>
        <taxon>Pseudomonadota</taxon>
        <taxon>Gammaproteobacteria</taxon>
        <taxon>Vibrionales</taxon>
        <taxon>Vibrionaceae</taxon>
        <taxon>Vibrio</taxon>
    </lineage>
</organism>
<keyword evidence="4" id="KW-1003">Cell membrane</keyword>
<dbReference type="InterPro" id="IPR003660">
    <property type="entry name" value="HAMP_dom"/>
</dbReference>
<evidence type="ECO:0000256" key="8">
    <source>
        <dbReference type="ARBA" id="ARBA00022741"/>
    </source>
</evidence>
<dbReference type="InterPro" id="IPR036890">
    <property type="entry name" value="HATPase_C_sf"/>
</dbReference>
<keyword evidence="11 14" id="KW-1133">Transmembrane helix</keyword>
<comment type="catalytic activity">
    <reaction evidence="1">
        <text>ATP + protein L-histidine = ADP + protein N-phospho-L-histidine.</text>
        <dbReference type="EC" id="2.7.13.3"/>
    </reaction>
</comment>
<evidence type="ECO:0000256" key="7">
    <source>
        <dbReference type="ARBA" id="ARBA00022692"/>
    </source>
</evidence>
<dbReference type="InterPro" id="IPR005467">
    <property type="entry name" value="His_kinase_dom"/>
</dbReference>
<evidence type="ECO:0000256" key="3">
    <source>
        <dbReference type="ARBA" id="ARBA00012438"/>
    </source>
</evidence>
<feature type="transmembrane region" description="Helical" evidence="14">
    <location>
        <begin position="171"/>
        <end position="190"/>
    </location>
</feature>
<sequence length="459" mass="51759">MRLPKISNLYGRIFAIFWFTLSLVLIAVLLVQDADPRQTHRIQKNNIERLSKLGEHLEDKYDNYKSIRAVLDKVNPKGRDEKKEGKPVIYFSDLTGNLIDSNSRMQRRAIQNFITSLDSLDSPQQRLYGRYMVAGPMPVTIANQQLLLFIAGEWDQTPPFLLQLFDQPIRLLLVVMLVSTPLLLWLAYALSKPARLLENAARRVANGEFIEDPNLEKGSSEFREAGAAFNQMVIAINQMISGHQRLLSDISHELRSPLTRLRMANALATRKQGESSELTRIDTEAERLEKMIGELLELSRMQVNSHQVRETHSATTLWEEIISDAQFEAEQKEKSFIYGKIPTCSITGNPNLLMSAIENIIRNAIHYSHTSIRVQFTLSDKTLAICVEDDGDGVPETELNDIFRPFYRVSTARDRNSGGAGLGLAITESAVRQHNGTIRAEKSPLGGLKMTITLPSEMA</sequence>
<evidence type="ECO:0000256" key="2">
    <source>
        <dbReference type="ARBA" id="ARBA00004651"/>
    </source>
</evidence>
<evidence type="ECO:0000256" key="13">
    <source>
        <dbReference type="ARBA" id="ARBA00023136"/>
    </source>
</evidence>
<keyword evidence="17" id="KW-0378">Hydrolase</keyword>
<dbReference type="Pfam" id="PF02518">
    <property type="entry name" value="HATPase_c"/>
    <property type="match status" value="1"/>
</dbReference>
<dbReference type="InterPro" id="IPR058125">
    <property type="entry name" value="CpxA"/>
</dbReference>
<dbReference type="PANTHER" id="PTHR45528">
    <property type="entry name" value="SENSOR HISTIDINE KINASE CPXA"/>
    <property type="match status" value="1"/>
</dbReference>
<dbReference type="PROSITE" id="PS50885">
    <property type="entry name" value="HAMP"/>
    <property type="match status" value="1"/>
</dbReference>
<keyword evidence="18" id="KW-1185">Reference proteome</keyword>
<dbReference type="GO" id="GO:0016301">
    <property type="term" value="F:kinase activity"/>
    <property type="evidence" value="ECO:0007669"/>
    <property type="project" value="UniProtKB-KW"/>
</dbReference>
<dbReference type="SUPFAM" id="SSF47384">
    <property type="entry name" value="Homodimeric domain of signal transducing histidine kinase"/>
    <property type="match status" value="1"/>
</dbReference>
<dbReference type="CDD" id="cd06225">
    <property type="entry name" value="HAMP"/>
    <property type="match status" value="1"/>
</dbReference>
<dbReference type="EC" id="2.7.13.3" evidence="3"/>
<evidence type="ECO:0000256" key="4">
    <source>
        <dbReference type="ARBA" id="ARBA00022475"/>
    </source>
</evidence>
<dbReference type="CDD" id="cd00082">
    <property type="entry name" value="HisKA"/>
    <property type="match status" value="1"/>
</dbReference>
<comment type="caution">
    <text evidence="17">The sequence shown here is derived from an EMBL/GenBank/DDBJ whole genome shotgun (WGS) entry which is preliminary data.</text>
</comment>
<dbReference type="SMART" id="SM00388">
    <property type="entry name" value="HisKA"/>
    <property type="match status" value="1"/>
</dbReference>
<keyword evidence="8" id="KW-0547">Nucleotide-binding</keyword>
<dbReference type="EMBL" id="JAQLOI010000001">
    <property type="protein sequence ID" value="MDB1122753.1"/>
    <property type="molecule type" value="Genomic_DNA"/>
</dbReference>
<evidence type="ECO:0000256" key="10">
    <source>
        <dbReference type="ARBA" id="ARBA00022840"/>
    </source>
</evidence>
<keyword evidence="13 14" id="KW-0472">Membrane</keyword>
<dbReference type="PANTHER" id="PTHR45528:SF1">
    <property type="entry name" value="SENSOR HISTIDINE KINASE CPXA"/>
    <property type="match status" value="1"/>
</dbReference>
<reference evidence="17 18" key="1">
    <citation type="submission" date="2023-01" db="EMBL/GenBank/DDBJ databases">
        <title>Vibrio sp. KJ40-1 sp.nov, isolated from marine algae.</title>
        <authorList>
            <person name="Butt M."/>
            <person name="Kim J.M.J."/>
            <person name="Jeon C.O.C."/>
        </authorList>
    </citation>
    <scope>NUCLEOTIDE SEQUENCE [LARGE SCALE GENOMIC DNA]</scope>
    <source>
        <strain evidence="17 18">KJ40-1</strain>
    </source>
</reference>
<evidence type="ECO:0000313" key="18">
    <source>
        <dbReference type="Proteomes" id="UP001210678"/>
    </source>
</evidence>
<proteinExistence type="predicted"/>
<dbReference type="InterPro" id="IPR004358">
    <property type="entry name" value="Sig_transdc_His_kin-like_C"/>
</dbReference>
<keyword evidence="6" id="KW-0808">Transferase</keyword>
<dbReference type="Gene3D" id="1.10.287.130">
    <property type="match status" value="1"/>
</dbReference>
<evidence type="ECO:0000313" key="17">
    <source>
        <dbReference type="EMBL" id="MDB1122753.1"/>
    </source>
</evidence>
<comment type="subcellular location">
    <subcellularLocation>
        <location evidence="2">Cell membrane</location>
        <topology evidence="2">Multi-pass membrane protein</topology>
    </subcellularLocation>
</comment>
<dbReference type="InterPro" id="IPR036097">
    <property type="entry name" value="HisK_dim/P_sf"/>
</dbReference>
<protein>
    <recommendedName>
        <fullName evidence="3">histidine kinase</fullName>
        <ecNumber evidence="3">2.7.13.3</ecNumber>
    </recommendedName>
</protein>
<dbReference type="SUPFAM" id="SSF55874">
    <property type="entry name" value="ATPase domain of HSP90 chaperone/DNA topoisomerase II/histidine kinase"/>
    <property type="match status" value="1"/>
</dbReference>
<accession>A0ABT4YMK1</accession>
<dbReference type="InterPro" id="IPR038515">
    <property type="entry name" value="CpxA_peri_sf"/>
</dbReference>
<dbReference type="Pfam" id="PF00512">
    <property type="entry name" value="HisKA"/>
    <property type="match status" value="1"/>
</dbReference>
<dbReference type="RefSeq" id="WP_272132719.1">
    <property type="nucleotide sequence ID" value="NZ_JAQLOI010000001.1"/>
</dbReference>
<dbReference type="Proteomes" id="UP001210678">
    <property type="component" value="Unassembled WGS sequence"/>
</dbReference>
<keyword evidence="7 14" id="KW-0812">Transmembrane</keyword>
<feature type="domain" description="Histidine kinase" evidence="15">
    <location>
        <begin position="249"/>
        <end position="458"/>
    </location>
</feature>
<dbReference type="GO" id="GO:0016787">
    <property type="term" value="F:hydrolase activity"/>
    <property type="evidence" value="ECO:0007669"/>
    <property type="project" value="UniProtKB-KW"/>
</dbReference>
<dbReference type="InterPro" id="IPR050398">
    <property type="entry name" value="HssS/ArlS-like"/>
</dbReference>
<gene>
    <name evidence="17" type="primary">cpxA</name>
    <name evidence="17" type="ORF">PGX00_03190</name>
</gene>
<keyword evidence="10" id="KW-0067">ATP-binding</keyword>
<keyword evidence="5" id="KW-0597">Phosphoprotein</keyword>
<dbReference type="Pfam" id="PF16527">
    <property type="entry name" value="CpxA_peri"/>
    <property type="match status" value="1"/>
</dbReference>
<evidence type="ECO:0000256" key="6">
    <source>
        <dbReference type="ARBA" id="ARBA00022679"/>
    </source>
</evidence>
<feature type="domain" description="HAMP" evidence="16">
    <location>
        <begin position="188"/>
        <end position="241"/>
    </location>
</feature>
<evidence type="ECO:0000256" key="9">
    <source>
        <dbReference type="ARBA" id="ARBA00022777"/>
    </source>
</evidence>
<evidence type="ECO:0000256" key="12">
    <source>
        <dbReference type="ARBA" id="ARBA00023012"/>
    </source>
</evidence>
<feature type="transmembrane region" description="Helical" evidence="14">
    <location>
        <begin position="12"/>
        <end position="31"/>
    </location>
</feature>
<dbReference type="SMART" id="SM00387">
    <property type="entry name" value="HATPase_c"/>
    <property type="match status" value="1"/>
</dbReference>
<dbReference type="PROSITE" id="PS50109">
    <property type="entry name" value="HIS_KIN"/>
    <property type="match status" value="1"/>
</dbReference>
<dbReference type="NCBIfam" id="NF007007">
    <property type="entry name" value="PRK09470.1"/>
    <property type="match status" value="1"/>
</dbReference>